<dbReference type="AlphaFoldDB" id="A0AAN6WWW9"/>
<comment type="caution">
    <text evidence="2">The sequence shown here is derived from an EMBL/GenBank/DDBJ whole genome shotgun (WGS) entry which is preliminary data.</text>
</comment>
<dbReference type="InterPro" id="IPR024316">
    <property type="entry name" value="APQ12"/>
</dbReference>
<reference evidence="2" key="2">
    <citation type="submission" date="2023-05" db="EMBL/GenBank/DDBJ databases">
        <authorList>
            <consortium name="Lawrence Berkeley National Laboratory"/>
            <person name="Steindorff A."/>
            <person name="Hensen N."/>
            <person name="Bonometti L."/>
            <person name="Westerberg I."/>
            <person name="Brannstrom I.O."/>
            <person name="Guillou S."/>
            <person name="Cros-Aarteil S."/>
            <person name="Calhoun S."/>
            <person name="Haridas S."/>
            <person name="Kuo A."/>
            <person name="Mondo S."/>
            <person name="Pangilinan J."/>
            <person name="Riley R."/>
            <person name="Labutti K."/>
            <person name="Andreopoulos B."/>
            <person name="Lipzen A."/>
            <person name="Chen C."/>
            <person name="Yanf M."/>
            <person name="Daum C."/>
            <person name="Ng V."/>
            <person name="Clum A."/>
            <person name="Ohm R."/>
            <person name="Martin F."/>
            <person name="Silar P."/>
            <person name="Natvig D."/>
            <person name="Lalanne C."/>
            <person name="Gautier V."/>
            <person name="Ament-Velasquez S.L."/>
            <person name="Kruys A."/>
            <person name="Hutchinson M.I."/>
            <person name="Powell A.J."/>
            <person name="Barry K."/>
            <person name="Miller A.N."/>
            <person name="Grigoriev I.V."/>
            <person name="Debuchy R."/>
            <person name="Gladieux P."/>
            <person name="Thoren M.H."/>
            <person name="Johannesson H."/>
        </authorList>
    </citation>
    <scope>NUCLEOTIDE SEQUENCE</scope>
    <source>
        <strain evidence="2">PSN309</strain>
    </source>
</reference>
<reference evidence="2" key="1">
    <citation type="journal article" date="2023" name="Mol. Phylogenet. Evol.">
        <title>Genome-scale phylogeny and comparative genomics of the fungal order Sordariales.</title>
        <authorList>
            <person name="Hensen N."/>
            <person name="Bonometti L."/>
            <person name="Westerberg I."/>
            <person name="Brannstrom I.O."/>
            <person name="Guillou S."/>
            <person name="Cros-Aarteil S."/>
            <person name="Calhoun S."/>
            <person name="Haridas S."/>
            <person name="Kuo A."/>
            <person name="Mondo S."/>
            <person name="Pangilinan J."/>
            <person name="Riley R."/>
            <person name="LaButti K."/>
            <person name="Andreopoulos B."/>
            <person name="Lipzen A."/>
            <person name="Chen C."/>
            <person name="Yan M."/>
            <person name="Daum C."/>
            <person name="Ng V."/>
            <person name="Clum A."/>
            <person name="Steindorff A."/>
            <person name="Ohm R.A."/>
            <person name="Martin F."/>
            <person name="Silar P."/>
            <person name="Natvig D.O."/>
            <person name="Lalanne C."/>
            <person name="Gautier V."/>
            <person name="Ament-Velasquez S.L."/>
            <person name="Kruys A."/>
            <person name="Hutchinson M.I."/>
            <person name="Powell A.J."/>
            <person name="Barry K."/>
            <person name="Miller A.N."/>
            <person name="Grigoriev I.V."/>
            <person name="Debuchy R."/>
            <person name="Gladieux P."/>
            <person name="Hiltunen Thoren M."/>
            <person name="Johannesson H."/>
        </authorList>
    </citation>
    <scope>NUCLEOTIDE SEQUENCE</scope>
    <source>
        <strain evidence="2">PSN309</strain>
    </source>
</reference>
<proteinExistence type="predicted"/>
<protein>
    <submittedName>
        <fullName evidence="2">Uncharacterized protein</fullName>
    </submittedName>
</protein>
<evidence type="ECO:0000313" key="3">
    <source>
        <dbReference type="Proteomes" id="UP001302126"/>
    </source>
</evidence>
<dbReference type="Pfam" id="PF12716">
    <property type="entry name" value="Apq12"/>
    <property type="match status" value="1"/>
</dbReference>
<organism evidence="2 3">
    <name type="scientific">Podospora australis</name>
    <dbReference type="NCBI Taxonomy" id="1536484"/>
    <lineage>
        <taxon>Eukaryota</taxon>
        <taxon>Fungi</taxon>
        <taxon>Dikarya</taxon>
        <taxon>Ascomycota</taxon>
        <taxon>Pezizomycotina</taxon>
        <taxon>Sordariomycetes</taxon>
        <taxon>Sordariomycetidae</taxon>
        <taxon>Sordariales</taxon>
        <taxon>Podosporaceae</taxon>
        <taxon>Podospora</taxon>
    </lineage>
</organism>
<accession>A0AAN6WWW9</accession>
<dbReference type="Proteomes" id="UP001302126">
    <property type="component" value="Unassembled WGS sequence"/>
</dbReference>
<evidence type="ECO:0000256" key="1">
    <source>
        <dbReference type="SAM" id="Phobius"/>
    </source>
</evidence>
<dbReference type="EMBL" id="MU864372">
    <property type="protein sequence ID" value="KAK4189719.1"/>
    <property type="molecule type" value="Genomic_DNA"/>
</dbReference>
<gene>
    <name evidence="2" type="ORF">QBC35DRAFT_126840</name>
</gene>
<keyword evidence="3" id="KW-1185">Reference proteome</keyword>
<feature type="transmembrane region" description="Helical" evidence="1">
    <location>
        <begin position="64"/>
        <end position="82"/>
    </location>
</feature>
<keyword evidence="1" id="KW-0812">Transmembrane</keyword>
<keyword evidence="1" id="KW-0472">Membrane</keyword>
<feature type="transmembrane region" description="Helical" evidence="1">
    <location>
        <begin position="94"/>
        <end position="112"/>
    </location>
</feature>
<feature type="transmembrane region" description="Helical" evidence="1">
    <location>
        <begin position="27"/>
        <end position="44"/>
    </location>
</feature>
<evidence type="ECO:0000313" key="2">
    <source>
        <dbReference type="EMBL" id="KAK4189719.1"/>
    </source>
</evidence>
<sequence>MAKGNLPDFLAQALDDHILNPDSYFRGLLNAIFTFASAIWDLWYPLLEPVIEGITAWLRDSPNIVASGSIIVFGILVWRILSFFQRLVAWGTRMVFKLTLMAIIAALASMAYQRGIDKTADDVMNVAGKLYAGLLVAAEFWIGQYNTYSQQQKQAQLRQQRMSGSAYGGASYQEKYGQRNYA</sequence>
<feature type="transmembrane region" description="Helical" evidence="1">
    <location>
        <begin position="124"/>
        <end position="143"/>
    </location>
</feature>
<name>A0AAN6WWW9_9PEZI</name>
<keyword evidence="1" id="KW-1133">Transmembrane helix</keyword>